<keyword evidence="5 10" id="KW-0159">Chromosome partition</keyword>
<dbReference type="GO" id="GO:0006313">
    <property type="term" value="P:DNA transposition"/>
    <property type="evidence" value="ECO:0007669"/>
    <property type="project" value="UniProtKB-UniRule"/>
</dbReference>
<dbReference type="InterPro" id="IPR050090">
    <property type="entry name" value="Tyrosine_recombinase_XerCD"/>
</dbReference>
<dbReference type="EMBL" id="FOMR01000004">
    <property type="protein sequence ID" value="SFD80861.1"/>
    <property type="molecule type" value="Genomic_DNA"/>
</dbReference>
<evidence type="ECO:0000256" key="10">
    <source>
        <dbReference type="HAMAP-Rule" id="MF_01808"/>
    </source>
</evidence>
<evidence type="ECO:0000313" key="14">
    <source>
        <dbReference type="EMBL" id="SFD80861.1"/>
    </source>
</evidence>
<dbReference type="InterPro" id="IPR011010">
    <property type="entry name" value="DNA_brk_join_enz"/>
</dbReference>
<comment type="subunit">
    <text evidence="10">Forms a cyclic heterotetrameric complex composed of two molecules of XerC and two molecules of XerD.</text>
</comment>
<dbReference type="GO" id="GO:0009037">
    <property type="term" value="F:tyrosine-based site-specific recombinase activity"/>
    <property type="evidence" value="ECO:0007669"/>
    <property type="project" value="UniProtKB-UniRule"/>
</dbReference>
<feature type="domain" description="Core-binding (CB)" evidence="13">
    <location>
        <begin position="2"/>
        <end position="88"/>
    </location>
</feature>
<dbReference type="PANTHER" id="PTHR30349">
    <property type="entry name" value="PHAGE INTEGRASE-RELATED"/>
    <property type="match status" value="1"/>
</dbReference>
<evidence type="ECO:0000256" key="6">
    <source>
        <dbReference type="ARBA" id="ARBA00022908"/>
    </source>
</evidence>
<dbReference type="GO" id="GO:0003677">
    <property type="term" value="F:DNA binding"/>
    <property type="evidence" value="ECO:0007669"/>
    <property type="project" value="UniProtKB-UniRule"/>
</dbReference>
<evidence type="ECO:0000256" key="9">
    <source>
        <dbReference type="ARBA" id="ARBA00023306"/>
    </source>
</evidence>
<dbReference type="CDD" id="cd00798">
    <property type="entry name" value="INT_XerDC_C"/>
    <property type="match status" value="1"/>
</dbReference>
<evidence type="ECO:0000256" key="2">
    <source>
        <dbReference type="ARBA" id="ARBA00006657"/>
    </source>
</evidence>
<evidence type="ECO:0000256" key="11">
    <source>
        <dbReference type="NCBIfam" id="TIGR02224"/>
    </source>
</evidence>
<dbReference type="InterPro" id="IPR010998">
    <property type="entry name" value="Integrase_recombinase_N"/>
</dbReference>
<dbReference type="SUPFAM" id="SSF56349">
    <property type="entry name" value="DNA breaking-rejoining enzymes"/>
    <property type="match status" value="1"/>
</dbReference>
<evidence type="ECO:0000259" key="12">
    <source>
        <dbReference type="PROSITE" id="PS51898"/>
    </source>
</evidence>
<evidence type="ECO:0000259" key="13">
    <source>
        <dbReference type="PROSITE" id="PS51900"/>
    </source>
</evidence>
<name>A0A1I1VCP3_9BACI</name>
<accession>A0A1I1VCP3</accession>
<dbReference type="OrthoDB" id="9801717at2"/>
<dbReference type="GO" id="GO:0051301">
    <property type="term" value="P:cell division"/>
    <property type="evidence" value="ECO:0007669"/>
    <property type="project" value="UniProtKB-UniRule"/>
</dbReference>
<feature type="active site" description="O-(3'-phospho-DNA)-tyrosine intermediate" evidence="10">
    <location>
        <position position="281"/>
    </location>
</feature>
<dbReference type="InterPro" id="IPR023009">
    <property type="entry name" value="Tyrosine_recombinase_XerC/XerD"/>
</dbReference>
<organism evidence="14 15">
    <name type="scientific">Lentibacillus persicus</name>
    <dbReference type="NCBI Taxonomy" id="640948"/>
    <lineage>
        <taxon>Bacteria</taxon>
        <taxon>Bacillati</taxon>
        <taxon>Bacillota</taxon>
        <taxon>Bacilli</taxon>
        <taxon>Bacillales</taxon>
        <taxon>Bacillaceae</taxon>
        <taxon>Lentibacillus</taxon>
    </lineage>
</organism>
<dbReference type="GO" id="GO:0007059">
    <property type="term" value="P:chromosome segregation"/>
    <property type="evidence" value="ECO:0007669"/>
    <property type="project" value="UniProtKB-UniRule"/>
</dbReference>
<dbReference type="PANTHER" id="PTHR30349:SF77">
    <property type="entry name" value="TYROSINE RECOMBINASE XERC"/>
    <property type="match status" value="1"/>
</dbReference>
<keyword evidence="15" id="KW-1185">Reference proteome</keyword>
<dbReference type="InterPro" id="IPR044068">
    <property type="entry name" value="CB"/>
</dbReference>
<dbReference type="Gene3D" id="1.10.150.130">
    <property type="match status" value="1"/>
</dbReference>
<dbReference type="Pfam" id="PF00589">
    <property type="entry name" value="Phage_integrase"/>
    <property type="match status" value="1"/>
</dbReference>
<feature type="active site" evidence="10">
    <location>
        <position position="246"/>
    </location>
</feature>
<dbReference type="Proteomes" id="UP000199474">
    <property type="component" value="Unassembled WGS sequence"/>
</dbReference>
<feature type="domain" description="Tyr recombinase" evidence="12">
    <location>
        <begin position="109"/>
        <end position="294"/>
    </location>
</feature>
<keyword evidence="9 10" id="KW-0131">Cell cycle</keyword>
<keyword evidence="3 10" id="KW-0963">Cytoplasm</keyword>
<feature type="active site" evidence="10">
    <location>
        <position position="173"/>
    </location>
</feature>
<reference evidence="15" key="1">
    <citation type="submission" date="2016-10" db="EMBL/GenBank/DDBJ databases">
        <authorList>
            <person name="Varghese N."/>
            <person name="Submissions S."/>
        </authorList>
    </citation>
    <scope>NUCLEOTIDE SEQUENCE [LARGE SCALE GENOMIC DNA]</scope>
    <source>
        <strain evidence="15">DSM 22530</strain>
    </source>
</reference>
<evidence type="ECO:0000256" key="7">
    <source>
        <dbReference type="ARBA" id="ARBA00023125"/>
    </source>
</evidence>
<dbReference type="Gene3D" id="1.10.443.10">
    <property type="entry name" value="Intergrase catalytic core"/>
    <property type="match status" value="1"/>
</dbReference>
<comment type="function">
    <text evidence="10">Site-specific tyrosine recombinase, which acts by catalyzing the cutting and rejoining of the recombining DNA molecules. The XerC-XerD complex is essential to convert dimers of the bacterial chromosome into monomers to permit their segregation at cell division. It also contributes to the segregational stability of plasmids.</text>
</comment>
<evidence type="ECO:0000256" key="1">
    <source>
        <dbReference type="ARBA" id="ARBA00004496"/>
    </source>
</evidence>
<feature type="active site" evidence="10">
    <location>
        <position position="272"/>
    </location>
</feature>
<dbReference type="GO" id="GO:0005737">
    <property type="term" value="C:cytoplasm"/>
    <property type="evidence" value="ECO:0007669"/>
    <property type="project" value="UniProtKB-SubCell"/>
</dbReference>
<proteinExistence type="inferred from homology"/>
<dbReference type="InterPro" id="IPR011931">
    <property type="entry name" value="Recomb_XerC"/>
</dbReference>
<dbReference type="PROSITE" id="PS51898">
    <property type="entry name" value="TYR_RECOMBINASE"/>
    <property type="match status" value="1"/>
</dbReference>
<protein>
    <recommendedName>
        <fullName evidence="10 11">Tyrosine recombinase XerC</fullName>
    </recommendedName>
</protein>
<evidence type="ECO:0000256" key="8">
    <source>
        <dbReference type="ARBA" id="ARBA00023172"/>
    </source>
</evidence>
<gene>
    <name evidence="10" type="primary">xerC</name>
    <name evidence="14" type="ORF">SAMN05216238_104172</name>
</gene>
<feature type="active site" evidence="10">
    <location>
        <position position="249"/>
    </location>
</feature>
<feature type="active site" evidence="10">
    <location>
        <position position="149"/>
    </location>
</feature>
<comment type="similarity">
    <text evidence="2 10">Belongs to the 'phage' integrase family. XerC subfamily.</text>
</comment>
<keyword evidence="4 10" id="KW-0132">Cell division</keyword>
<evidence type="ECO:0000256" key="3">
    <source>
        <dbReference type="ARBA" id="ARBA00022490"/>
    </source>
</evidence>
<dbReference type="AlphaFoldDB" id="A0A1I1VCP3"/>
<keyword evidence="8 10" id="KW-0233">DNA recombination</keyword>
<dbReference type="Pfam" id="PF02899">
    <property type="entry name" value="Phage_int_SAM_1"/>
    <property type="match status" value="1"/>
</dbReference>
<dbReference type="STRING" id="640948.SAMN05216238_104172"/>
<keyword evidence="6 10" id="KW-0229">DNA integration</keyword>
<dbReference type="InterPro" id="IPR004107">
    <property type="entry name" value="Integrase_SAM-like_N"/>
</dbReference>
<sequence>MNNFHEQSKAFNMFLQVEKNASPYTVRSYMDDIGDFKDFLIQENISNLNEVDYRTIRIYLTRLYERELGRRSVSRKISSLKGFYRFLEQNGQVTDNPFIHISLPKAAKPIPGFLYAEELEKLFEISDLEDPIGQRNQALIETLYATGIRVSECQRMELSDIDFSIGTMFIRGKGNKERYLPFGRFAEVALETYIHDGRKKLLEKSSSSNNAVFLNARGGPLTARGMRLVLNKMVDNAAMTVHVHPHKLRHTFATHMLNEGADLRTVQELLGHENLSSTQIYTHVTKDRLRSVYMNSHPRAKNDF</sequence>
<dbReference type="NCBIfam" id="NF001399">
    <property type="entry name" value="PRK00283.1"/>
    <property type="match status" value="1"/>
</dbReference>
<dbReference type="PROSITE" id="PS51900">
    <property type="entry name" value="CB"/>
    <property type="match status" value="1"/>
</dbReference>
<evidence type="ECO:0000313" key="15">
    <source>
        <dbReference type="Proteomes" id="UP000199474"/>
    </source>
</evidence>
<evidence type="ECO:0000256" key="4">
    <source>
        <dbReference type="ARBA" id="ARBA00022618"/>
    </source>
</evidence>
<dbReference type="InterPro" id="IPR013762">
    <property type="entry name" value="Integrase-like_cat_sf"/>
</dbReference>
<dbReference type="InterPro" id="IPR002104">
    <property type="entry name" value="Integrase_catalytic"/>
</dbReference>
<dbReference type="HAMAP" id="MF_01808">
    <property type="entry name" value="Recomb_XerC_XerD"/>
    <property type="match status" value="1"/>
</dbReference>
<dbReference type="RefSeq" id="WP_090083544.1">
    <property type="nucleotide sequence ID" value="NZ_FOMR01000004.1"/>
</dbReference>
<comment type="subcellular location">
    <subcellularLocation>
        <location evidence="1 10">Cytoplasm</location>
    </subcellularLocation>
</comment>
<keyword evidence="7 10" id="KW-0238">DNA-binding</keyword>
<evidence type="ECO:0000256" key="5">
    <source>
        <dbReference type="ARBA" id="ARBA00022829"/>
    </source>
</evidence>
<dbReference type="NCBIfam" id="TIGR02224">
    <property type="entry name" value="recomb_XerC"/>
    <property type="match status" value="1"/>
</dbReference>